<sequence>MFKGEPGEKVKVWLCQTKNVLYAQGIMEERAMHSLLLYQVNLHIDWRTNMHSLNDGPCNIKVSASIFQTPKKPECYSFLISRHQLARTPTDEEIFAVCATFEEAIPEKSSLSSEEAAILKEFVDIFSAKLLN</sequence>
<reference evidence="1" key="1">
    <citation type="submission" date="2021-06" db="EMBL/GenBank/DDBJ databases">
        <authorList>
            <person name="Kallberg Y."/>
            <person name="Tangrot J."/>
            <person name="Rosling A."/>
        </authorList>
    </citation>
    <scope>NUCLEOTIDE SEQUENCE</scope>
    <source>
        <strain evidence="1">CL551</strain>
    </source>
</reference>
<gene>
    <name evidence="1" type="ORF">AMORRO_LOCUS1063</name>
</gene>
<name>A0A9N8YYF9_9GLOM</name>
<dbReference type="OrthoDB" id="2445014at2759"/>
<keyword evidence="2" id="KW-1185">Reference proteome</keyword>
<accession>A0A9N8YYF9</accession>
<dbReference type="EMBL" id="CAJVPV010000384">
    <property type="protein sequence ID" value="CAG8454336.1"/>
    <property type="molecule type" value="Genomic_DNA"/>
</dbReference>
<dbReference type="Proteomes" id="UP000789342">
    <property type="component" value="Unassembled WGS sequence"/>
</dbReference>
<evidence type="ECO:0000313" key="1">
    <source>
        <dbReference type="EMBL" id="CAG8454336.1"/>
    </source>
</evidence>
<protein>
    <submittedName>
        <fullName evidence="1">10700_t:CDS:1</fullName>
    </submittedName>
</protein>
<comment type="caution">
    <text evidence="1">The sequence shown here is derived from an EMBL/GenBank/DDBJ whole genome shotgun (WGS) entry which is preliminary data.</text>
</comment>
<organism evidence="1 2">
    <name type="scientific">Acaulospora morrowiae</name>
    <dbReference type="NCBI Taxonomy" id="94023"/>
    <lineage>
        <taxon>Eukaryota</taxon>
        <taxon>Fungi</taxon>
        <taxon>Fungi incertae sedis</taxon>
        <taxon>Mucoromycota</taxon>
        <taxon>Glomeromycotina</taxon>
        <taxon>Glomeromycetes</taxon>
        <taxon>Diversisporales</taxon>
        <taxon>Acaulosporaceae</taxon>
        <taxon>Acaulospora</taxon>
    </lineage>
</organism>
<evidence type="ECO:0000313" key="2">
    <source>
        <dbReference type="Proteomes" id="UP000789342"/>
    </source>
</evidence>
<proteinExistence type="predicted"/>
<dbReference type="AlphaFoldDB" id="A0A9N8YYF9"/>